<dbReference type="PRINTS" id="PR00455">
    <property type="entry name" value="HTHTETR"/>
</dbReference>
<dbReference type="InterPro" id="IPR050109">
    <property type="entry name" value="HTH-type_TetR-like_transc_reg"/>
</dbReference>
<accession>A0ABP8NYM4</accession>
<comment type="caution">
    <text evidence="7">The sequence shown here is derived from an EMBL/GenBank/DDBJ whole genome shotgun (WGS) entry which is preliminary data.</text>
</comment>
<dbReference type="InterPro" id="IPR009057">
    <property type="entry name" value="Homeodomain-like_sf"/>
</dbReference>
<feature type="domain" description="HTH tetR-type" evidence="6">
    <location>
        <begin position="38"/>
        <end position="98"/>
    </location>
</feature>
<reference evidence="8" key="1">
    <citation type="journal article" date="2019" name="Int. J. Syst. Evol. Microbiol.">
        <title>The Global Catalogue of Microorganisms (GCM) 10K type strain sequencing project: providing services to taxonomists for standard genome sequencing and annotation.</title>
        <authorList>
            <consortium name="The Broad Institute Genomics Platform"/>
            <consortium name="The Broad Institute Genome Sequencing Center for Infectious Disease"/>
            <person name="Wu L."/>
            <person name="Ma J."/>
        </authorList>
    </citation>
    <scope>NUCLEOTIDE SEQUENCE [LARGE SCALE GENOMIC DNA]</scope>
    <source>
        <strain evidence="8">JCM 32206</strain>
    </source>
</reference>
<proteinExistence type="predicted"/>
<dbReference type="EMBL" id="BAABFB010000024">
    <property type="protein sequence ID" value="GAA4475012.1"/>
    <property type="molecule type" value="Genomic_DNA"/>
</dbReference>
<evidence type="ECO:0000313" key="7">
    <source>
        <dbReference type="EMBL" id="GAA4475012.1"/>
    </source>
</evidence>
<dbReference type="InterPro" id="IPR036271">
    <property type="entry name" value="Tet_transcr_reg_TetR-rel_C_sf"/>
</dbReference>
<evidence type="ECO:0000313" key="8">
    <source>
        <dbReference type="Proteomes" id="UP001501183"/>
    </source>
</evidence>
<gene>
    <name evidence="7" type="ORF">GCM10023094_11650</name>
</gene>
<dbReference type="Pfam" id="PF17932">
    <property type="entry name" value="TetR_C_24"/>
    <property type="match status" value="1"/>
</dbReference>
<organism evidence="7 8">
    <name type="scientific">Rhodococcus olei</name>
    <dbReference type="NCBI Taxonomy" id="2161675"/>
    <lineage>
        <taxon>Bacteria</taxon>
        <taxon>Bacillati</taxon>
        <taxon>Actinomycetota</taxon>
        <taxon>Actinomycetes</taxon>
        <taxon>Mycobacteriales</taxon>
        <taxon>Nocardiaceae</taxon>
        <taxon>Rhodococcus</taxon>
    </lineage>
</organism>
<evidence type="ECO:0000256" key="3">
    <source>
        <dbReference type="ARBA" id="ARBA00023163"/>
    </source>
</evidence>
<dbReference type="PANTHER" id="PTHR30055:SF234">
    <property type="entry name" value="HTH-TYPE TRANSCRIPTIONAL REGULATOR BETI"/>
    <property type="match status" value="1"/>
</dbReference>
<feature type="region of interest" description="Disordered" evidence="5">
    <location>
        <begin position="1"/>
        <end position="40"/>
    </location>
</feature>
<evidence type="ECO:0000256" key="5">
    <source>
        <dbReference type="SAM" id="MobiDB-lite"/>
    </source>
</evidence>
<dbReference type="Gene3D" id="1.10.357.10">
    <property type="entry name" value="Tetracycline Repressor, domain 2"/>
    <property type="match status" value="1"/>
</dbReference>
<dbReference type="Pfam" id="PF00440">
    <property type="entry name" value="TetR_N"/>
    <property type="match status" value="1"/>
</dbReference>
<dbReference type="InterPro" id="IPR001647">
    <property type="entry name" value="HTH_TetR"/>
</dbReference>
<keyword evidence="2 4" id="KW-0238">DNA-binding</keyword>
<feature type="DNA-binding region" description="H-T-H motif" evidence="4">
    <location>
        <begin position="61"/>
        <end position="80"/>
    </location>
</feature>
<evidence type="ECO:0000256" key="4">
    <source>
        <dbReference type="PROSITE-ProRule" id="PRU00335"/>
    </source>
</evidence>
<dbReference type="PANTHER" id="PTHR30055">
    <property type="entry name" value="HTH-TYPE TRANSCRIPTIONAL REGULATOR RUTR"/>
    <property type="match status" value="1"/>
</dbReference>
<keyword evidence="3" id="KW-0804">Transcription</keyword>
<name>A0ABP8NYM4_9NOCA</name>
<evidence type="ECO:0000256" key="2">
    <source>
        <dbReference type="ARBA" id="ARBA00023125"/>
    </source>
</evidence>
<keyword evidence="1" id="KW-0805">Transcription regulation</keyword>
<evidence type="ECO:0000259" key="6">
    <source>
        <dbReference type="PROSITE" id="PS50977"/>
    </source>
</evidence>
<dbReference type="InterPro" id="IPR041490">
    <property type="entry name" value="KstR2_TetR_C"/>
</dbReference>
<keyword evidence="8" id="KW-1185">Reference proteome</keyword>
<dbReference type="RefSeq" id="WP_345342833.1">
    <property type="nucleotide sequence ID" value="NZ_BAABFB010000024.1"/>
</dbReference>
<evidence type="ECO:0000256" key="1">
    <source>
        <dbReference type="ARBA" id="ARBA00023015"/>
    </source>
</evidence>
<protein>
    <recommendedName>
        <fullName evidence="6">HTH tetR-type domain-containing protein</fullName>
    </recommendedName>
</protein>
<dbReference type="PROSITE" id="PS50977">
    <property type="entry name" value="HTH_TETR_2"/>
    <property type="match status" value="1"/>
</dbReference>
<dbReference type="Gene3D" id="1.10.10.60">
    <property type="entry name" value="Homeodomain-like"/>
    <property type="match status" value="1"/>
</dbReference>
<dbReference type="SUPFAM" id="SSF48498">
    <property type="entry name" value="Tetracyclin repressor-like, C-terminal domain"/>
    <property type="match status" value="1"/>
</dbReference>
<dbReference type="SUPFAM" id="SSF46689">
    <property type="entry name" value="Homeodomain-like"/>
    <property type="match status" value="1"/>
</dbReference>
<feature type="compositionally biased region" description="Polar residues" evidence="5">
    <location>
        <begin position="31"/>
        <end position="40"/>
    </location>
</feature>
<dbReference type="Proteomes" id="UP001501183">
    <property type="component" value="Unassembled WGS sequence"/>
</dbReference>
<sequence length="255" mass="28189">MKAEADQHTRITRGGHVATGTSAERREKTARNGTKKSASTRQALITAAREVFVEMGYLDARVSDIVAKANVAHGSFYTYFRSKREVFQAVVDQVGTLIADAVTHRSEDTPGDSLANLERANRRYLRVHHENARILTLVEQVATADPEVQATRIAARAEHVARVERTIAGLQDRGIADPDLDLHVTAGALVSMLSSYSHWSTLDPDYDEDRVVSALTQIWIRAIRLDPSSPTRITTLSKATRSTKAVRSTKTVRDE</sequence>